<protein>
    <submittedName>
        <fullName evidence="3">Uncharacterized protein</fullName>
    </submittedName>
</protein>
<evidence type="ECO:0000313" key="4">
    <source>
        <dbReference type="Proteomes" id="UP000298073"/>
    </source>
</evidence>
<dbReference type="AlphaFoldDB" id="A0A7K3MGQ8"/>
<proteinExistence type="predicted"/>
<dbReference type="GeneID" id="93046913"/>
<reference evidence="2 5" key="2">
    <citation type="journal article" date="2020" name="Microbiome">
        <title>Single-cell genomics of uncultured bacteria reveals dietary fiber responders in the mouse gut microbiota.</title>
        <authorList>
            <person name="Chijiiwa R."/>
            <person name="Hosokawa M."/>
            <person name="Kogawa M."/>
            <person name="Nishikawa Y."/>
            <person name="Ide K."/>
            <person name="Sakanashi C."/>
            <person name="Takahashi K."/>
            <person name="Takeyama H."/>
        </authorList>
    </citation>
    <scope>NUCLEOTIDE SEQUENCE [LARGE SCALE GENOMIC DNA]</scope>
    <source>
        <strain evidence="2">IMSAGC_001</strain>
    </source>
</reference>
<dbReference type="RefSeq" id="WP_128824263.1">
    <property type="nucleotide sequence ID" value="NZ_BLLS01000067.1"/>
</dbReference>
<evidence type="ECO:0000313" key="5">
    <source>
        <dbReference type="Proteomes" id="UP000491181"/>
    </source>
</evidence>
<dbReference type="Proteomes" id="UP000491181">
    <property type="component" value="Unassembled WGS sequence"/>
</dbReference>
<dbReference type="EMBL" id="SPPV01000055">
    <property type="protein sequence ID" value="TFU45732.1"/>
    <property type="molecule type" value="Genomic_DNA"/>
</dbReference>
<feature type="region of interest" description="Disordered" evidence="1">
    <location>
        <begin position="230"/>
        <end position="256"/>
    </location>
</feature>
<accession>A0A7K3MGQ8</accession>
<reference evidence="3 4" key="1">
    <citation type="submission" date="2019-03" db="EMBL/GenBank/DDBJ databases">
        <title>Diversity of the mouse oral microbiome.</title>
        <authorList>
            <person name="Joseph S."/>
            <person name="Aduse-Opoku J."/>
            <person name="Curtis M."/>
            <person name="Wade W."/>
            <person name="Hashim A."/>
        </authorList>
    </citation>
    <scope>NUCLEOTIDE SEQUENCE [LARGE SCALE GENOMIC DNA]</scope>
    <source>
        <strain evidence="3 4">P2318</strain>
    </source>
</reference>
<dbReference type="Proteomes" id="UP000298073">
    <property type="component" value="Unassembled WGS sequence"/>
</dbReference>
<feature type="compositionally biased region" description="Polar residues" evidence="1">
    <location>
        <begin position="232"/>
        <end position="255"/>
    </location>
</feature>
<evidence type="ECO:0000313" key="2">
    <source>
        <dbReference type="EMBL" id="GFH86960.1"/>
    </source>
</evidence>
<evidence type="ECO:0000313" key="3">
    <source>
        <dbReference type="EMBL" id="TFU45732.1"/>
    </source>
</evidence>
<comment type="caution">
    <text evidence="3">The sequence shown here is derived from an EMBL/GenBank/DDBJ whole genome shotgun (WGS) entry which is preliminary data.</text>
</comment>
<evidence type="ECO:0000256" key="1">
    <source>
        <dbReference type="SAM" id="MobiDB-lite"/>
    </source>
</evidence>
<dbReference type="EMBL" id="BLLS01000067">
    <property type="protein sequence ID" value="GFH86960.1"/>
    <property type="molecule type" value="Genomic_DNA"/>
</dbReference>
<organism evidence="3 4">
    <name type="scientific">Bacteroides acidifaciens</name>
    <dbReference type="NCBI Taxonomy" id="85831"/>
    <lineage>
        <taxon>Bacteria</taxon>
        <taxon>Pseudomonadati</taxon>
        <taxon>Bacteroidota</taxon>
        <taxon>Bacteroidia</taxon>
        <taxon>Bacteroidales</taxon>
        <taxon>Bacteroidaceae</taxon>
        <taxon>Bacteroides</taxon>
    </lineage>
</organism>
<sequence>MRKLLIFLISVLFFTCSEDKEDRCTHTSSLTRTISSEKWTFVGGKDTYVLGERLGIRISTGEDIPTNISSFALEMKTGTDDRYVTIASGYSTTLQFEDLYAFKLGLCYIKGTVYMDDGQVMETEVFDFKVMGPLISDLIEKTEVKKHMSDCWDNTKSSEEANSRREFGFVVQMKVESEKEPIYSFSETTGTPSNDCTTGAVNTIQFNIDDIENNTSASYSVALFHTHPPLTNCPSTSSRETGPSDQDNNTANDNRIPSVVLDYGSGGIIYGGHNRNSFYTLSYAGNYTQKL</sequence>
<gene>
    <name evidence="3" type="ORF">E4T97_17870</name>
    <name evidence="2" type="ORF">IMSAGC001_02377</name>
</gene>
<dbReference type="OrthoDB" id="1091203at2"/>
<name>A0A7K3MGQ8_9BACE</name>